<comment type="similarity">
    <text evidence="1">Belongs to the replication factor A protein 1 family.</text>
</comment>
<dbReference type="InterPro" id="IPR047192">
    <property type="entry name" value="Euk_RPA1_DBD_C"/>
</dbReference>
<keyword evidence="4" id="KW-0862">Zinc</keyword>
<evidence type="ECO:0000256" key="3">
    <source>
        <dbReference type="ARBA" id="ARBA00022771"/>
    </source>
</evidence>
<dbReference type="GO" id="GO:0003677">
    <property type="term" value="F:DNA binding"/>
    <property type="evidence" value="ECO:0007669"/>
    <property type="project" value="UniProtKB-KW"/>
</dbReference>
<evidence type="ECO:0000256" key="6">
    <source>
        <dbReference type="SAM" id="MobiDB-lite"/>
    </source>
</evidence>
<dbReference type="Proteomes" id="UP000887566">
    <property type="component" value="Unplaced"/>
</dbReference>
<keyword evidence="3" id="KW-0863">Zinc-finger</keyword>
<reference evidence="9" key="1">
    <citation type="submission" date="2022-11" db="UniProtKB">
        <authorList>
            <consortium name="WormBaseParasite"/>
        </authorList>
    </citation>
    <scope>IDENTIFICATION</scope>
</reference>
<sequence>MSADTSCVNSPRFHPRQSEEIGENIEQQVVAISRDNSAPRDGMWDMRMIGIADTLQLGNRDEEKGAYFNVKAMIANIKTENALYKACIEEGCKKKVVEGDNYGMSYRCEKCNKTSPKYKYITLLSAEVTDLSGTHWVTIFEESAQKLLGKSAAELGAMMENDKDSYYAAFETVRFKSFIFRIRSKMETYNDEQKIKWTVYDVRPVPWDQYIDALNKAIETATTL</sequence>
<dbReference type="AlphaFoldDB" id="A0A914XKM1"/>
<evidence type="ECO:0000256" key="5">
    <source>
        <dbReference type="ARBA" id="ARBA00023125"/>
    </source>
</evidence>
<accession>A0A914XKM1</accession>
<evidence type="ECO:0000313" key="8">
    <source>
        <dbReference type="Proteomes" id="UP000887566"/>
    </source>
</evidence>
<evidence type="ECO:0000256" key="4">
    <source>
        <dbReference type="ARBA" id="ARBA00022833"/>
    </source>
</evidence>
<dbReference type="Pfam" id="PF08646">
    <property type="entry name" value="Rep_fac-A_C"/>
    <property type="match status" value="1"/>
</dbReference>
<feature type="domain" description="Replication factor A C-terminal" evidence="7">
    <location>
        <begin position="67"/>
        <end position="213"/>
    </location>
</feature>
<evidence type="ECO:0000259" key="7">
    <source>
        <dbReference type="Pfam" id="PF08646"/>
    </source>
</evidence>
<keyword evidence="8" id="KW-1185">Reference proteome</keyword>
<name>A0A914XKM1_9BILA</name>
<dbReference type="Gene3D" id="2.40.50.140">
    <property type="entry name" value="Nucleic acid-binding proteins"/>
    <property type="match status" value="1"/>
</dbReference>
<evidence type="ECO:0000256" key="2">
    <source>
        <dbReference type="ARBA" id="ARBA00022723"/>
    </source>
</evidence>
<keyword evidence="5" id="KW-0238">DNA-binding</keyword>
<dbReference type="SUPFAM" id="SSF50249">
    <property type="entry name" value="Nucleic acid-binding proteins"/>
    <property type="match status" value="1"/>
</dbReference>
<dbReference type="InterPro" id="IPR013955">
    <property type="entry name" value="Rep_factor-A_C"/>
</dbReference>
<organism evidence="8 9">
    <name type="scientific">Plectus sambesii</name>
    <dbReference type="NCBI Taxonomy" id="2011161"/>
    <lineage>
        <taxon>Eukaryota</taxon>
        <taxon>Metazoa</taxon>
        <taxon>Ecdysozoa</taxon>
        <taxon>Nematoda</taxon>
        <taxon>Chromadorea</taxon>
        <taxon>Plectida</taxon>
        <taxon>Plectina</taxon>
        <taxon>Plectoidea</taxon>
        <taxon>Plectidae</taxon>
        <taxon>Plectus</taxon>
    </lineage>
</organism>
<dbReference type="CDD" id="cd04476">
    <property type="entry name" value="RPA1_DBD_C"/>
    <property type="match status" value="1"/>
</dbReference>
<dbReference type="FunFam" id="2.40.50.140:FF:000090">
    <property type="entry name" value="Replication protein A subunit"/>
    <property type="match status" value="1"/>
</dbReference>
<dbReference type="InterPro" id="IPR012340">
    <property type="entry name" value="NA-bd_OB-fold"/>
</dbReference>
<dbReference type="GO" id="GO:0008270">
    <property type="term" value="F:zinc ion binding"/>
    <property type="evidence" value="ECO:0007669"/>
    <property type="project" value="UniProtKB-KW"/>
</dbReference>
<proteinExistence type="inferred from homology"/>
<keyword evidence="2" id="KW-0479">Metal-binding</keyword>
<evidence type="ECO:0000313" key="9">
    <source>
        <dbReference type="WBParaSite" id="PSAMB.scaffold91size81377.g1593.t1"/>
    </source>
</evidence>
<dbReference type="WBParaSite" id="PSAMB.scaffold91size81377.g1593.t1">
    <property type="protein sequence ID" value="PSAMB.scaffold91size81377.g1593.t1"/>
    <property type="gene ID" value="PSAMB.scaffold91size81377.g1593"/>
</dbReference>
<protein>
    <submittedName>
        <fullName evidence="9">Replication factor A C-terminal domain-containing protein</fullName>
    </submittedName>
</protein>
<evidence type="ECO:0000256" key="1">
    <source>
        <dbReference type="ARBA" id="ARBA00005690"/>
    </source>
</evidence>
<feature type="region of interest" description="Disordered" evidence="6">
    <location>
        <begin position="1"/>
        <end position="20"/>
    </location>
</feature>